<dbReference type="SMART" id="SM00267">
    <property type="entry name" value="GGDEF"/>
    <property type="match status" value="1"/>
</dbReference>
<dbReference type="SUPFAM" id="SSF55073">
    <property type="entry name" value="Nucleotide cyclase"/>
    <property type="match status" value="1"/>
</dbReference>
<dbReference type="InterPro" id="IPR043128">
    <property type="entry name" value="Rev_trsase/Diguanyl_cyclase"/>
</dbReference>
<keyword evidence="3" id="KW-1185">Reference proteome</keyword>
<dbReference type="PANTHER" id="PTHR45138">
    <property type="entry name" value="REGULATORY COMPONENTS OF SENSORY TRANSDUCTION SYSTEM"/>
    <property type="match status" value="1"/>
</dbReference>
<reference evidence="2 3" key="1">
    <citation type="submission" date="2014-03" db="EMBL/GenBank/DDBJ databases">
        <title>Genome sequence of Clostridium litorale W6, DSM 5388.</title>
        <authorList>
            <person name="Poehlein A."/>
            <person name="Jagirdar A."/>
            <person name="Khonsari B."/>
            <person name="Chibani C.M."/>
            <person name="Gutierrez Gutierrez D.A."/>
            <person name="Davydova E."/>
            <person name="Alghaithi H.S."/>
            <person name="Nair K.P."/>
            <person name="Dhamotharan K."/>
            <person name="Chandran L."/>
            <person name="G W."/>
            <person name="Daniel R."/>
        </authorList>
    </citation>
    <scope>NUCLEOTIDE SEQUENCE [LARGE SCALE GENOMIC DNA]</scope>
    <source>
        <strain evidence="2 3">W6</strain>
    </source>
</reference>
<dbReference type="SUPFAM" id="SSF55781">
    <property type="entry name" value="GAF domain-like"/>
    <property type="match status" value="1"/>
</dbReference>
<proteinExistence type="predicted"/>
<name>A0A069RHB5_PEPLI</name>
<dbReference type="STRING" id="1121324.CLIT_2c00450"/>
<dbReference type="PROSITE" id="PS50887">
    <property type="entry name" value="GGDEF"/>
    <property type="match status" value="1"/>
</dbReference>
<dbReference type="Pfam" id="PF00990">
    <property type="entry name" value="GGDEF"/>
    <property type="match status" value="1"/>
</dbReference>
<dbReference type="GO" id="GO:0043709">
    <property type="term" value="P:cell adhesion involved in single-species biofilm formation"/>
    <property type="evidence" value="ECO:0007669"/>
    <property type="project" value="TreeGrafter"/>
</dbReference>
<dbReference type="Gene3D" id="3.30.450.40">
    <property type="match status" value="1"/>
</dbReference>
<gene>
    <name evidence="2" type="ORF">CLIT_2c00450</name>
</gene>
<dbReference type="GO" id="GO:0005886">
    <property type="term" value="C:plasma membrane"/>
    <property type="evidence" value="ECO:0007669"/>
    <property type="project" value="TreeGrafter"/>
</dbReference>
<feature type="domain" description="GGDEF" evidence="1">
    <location>
        <begin position="225"/>
        <end position="355"/>
    </location>
</feature>
<organism evidence="2 3">
    <name type="scientific">Peptoclostridium litorale DSM 5388</name>
    <dbReference type="NCBI Taxonomy" id="1121324"/>
    <lineage>
        <taxon>Bacteria</taxon>
        <taxon>Bacillati</taxon>
        <taxon>Bacillota</taxon>
        <taxon>Clostridia</taxon>
        <taxon>Peptostreptococcales</taxon>
        <taxon>Peptoclostridiaceae</taxon>
        <taxon>Peptoclostridium</taxon>
    </lineage>
</organism>
<dbReference type="RefSeq" id="WP_052635828.1">
    <property type="nucleotide sequence ID" value="NZ_FSRH01000001.1"/>
</dbReference>
<dbReference type="GO" id="GO:0052621">
    <property type="term" value="F:diguanylate cyclase activity"/>
    <property type="evidence" value="ECO:0007669"/>
    <property type="project" value="TreeGrafter"/>
</dbReference>
<sequence>MGIQRIFKNTSEINDPYELKHIICELESQIFDLRYKMEEEHGMYWVLEQILQHTGELTTLEKLFESLTDILMGVFGVNSCKIYIETEDGMKCFERDILKGSIFHFEVKSGMDMVNIKRSMSVQKDEIAGFLDVLSGEDAGSLLITPLFNFKKNTQIGFIAMEHSVENYFTEKAVGFFNTVAIQISVVAENAILYEEIMDIAKKDTLTKCYNRKYYDETLKKLSSKIYSMAVYDLDNFKYVNDHYGHKKGDEVLVKIAQMALDAVKSYGGNVIRYGGDEFIIILHEGIEVMKKVMEFLRVEVEKHFNLVGLPITITSGVASYPFTTEEEKDLFFYADMALIEGKKIEKNKVYIAQK</sequence>
<accession>A0A069RHB5</accession>
<dbReference type="PANTHER" id="PTHR45138:SF9">
    <property type="entry name" value="DIGUANYLATE CYCLASE DGCM-RELATED"/>
    <property type="match status" value="1"/>
</dbReference>
<evidence type="ECO:0000313" key="2">
    <source>
        <dbReference type="EMBL" id="KDR96439.1"/>
    </source>
</evidence>
<dbReference type="InterPro" id="IPR000160">
    <property type="entry name" value="GGDEF_dom"/>
</dbReference>
<dbReference type="eggNOG" id="COG3706">
    <property type="taxonomic scope" value="Bacteria"/>
</dbReference>
<dbReference type="AlphaFoldDB" id="A0A069RHB5"/>
<dbReference type="OrthoDB" id="9805474at2"/>
<dbReference type="Proteomes" id="UP000027946">
    <property type="component" value="Unassembled WGS sequence"/>
</dbReference>
<dbReference type="EMBL" id="JJMM01000002">
    <property type="protein sequence ID" value="KDR96439.1"/>
    <property type="molecule type" value="Genomic_DNA"/>
</dbReference>
<evidence type="ECO:0000259" key="1">
    <source>
        <dbReference type="PROSITE" id="PS50887"/>
    </source>
</evidence>
<dbReference type="Gene3D" id="3.30.70.270">
    <property type="match status" value="1"/>
</dbReference>
<dbReference type="Pfam" id="PF01590">
    <property type="entry name" value="GAF"/>
    <property type="match status" value="1"/>
</dbReference>
<dbReference type="InterPro" id="IPR050469">
    <property type="entry name" value="Diguanylate_Cyclase"/>
</dbReference>
<dbReference type="GO" id="GO:1902201">
    <property type="term" value="P:negative regulation of bacterial-type flagellum-dependent cell motility"/>
    <property type="evidence" value="ECO:0007669"/>
    <property type="project" value="TreeGrafter"/>
</dbReference>
<dbReference type="InterPro" id="IPR029016">
    <property type="entry name" value="GAF-like_dom_sf"/>
</dbReference>
<dbReference type="InterPro" id="IPR003018">
    <property type="entry name" value="GAF"/>
</dbReference>
<protein>
    <submittedName>
        <fullName evidence="2">Diguanylate cyclase with GAF sensor</fullName>
    </submittedName>
</protein>
<evidence type="ECO:0000313" key="3">
    <source>
        <dbReference type="Proteomes" id="UP000027946"/>
    </source>
</evidence>
<dbReference type="CDD" id="cd01949">
    <property type="entry name" value="GGDEF"/>
    <property type="match status" value="1"/>
</dbReference>
<dbReference type="InterPro" id="IPR029787">
    <property type="entry name" value="Nucleotide_cyclase"/>
</dbReference>
<dbReference type="NCBIfam" id="TIGR00254">
    <property type="entry name" value="GGDEF"/>
    <property type="match status" value="1"/>
</dbReference>
<comment type="caution">
    <text evidence="2">The sequence shown here is derived from an EMBL/GenBank/DDBJ whole genome shotgun (WGS) entry which is preliminary data.</text>
</comment>